<dbReference type="CDD" id="cd02440">
    <property type="entry name" value="AdoMet_MTases"/>
    <property type="match status" value="1"/>
</dbReference>
<dbReference type="OrthoDB" id="9789123at2"/>
<sequence length="255" mass="29901">MPWNPEIYNHFKDIRYQPFYDLSHLISAEHLKNCIDVGCGTGEQTAILANKFEQAQFLGIDSSKEMLEKSKEFDLSNLHFKQQTIEEFADSDTKWDLIFSNAALQWSDDHQKLFPKLISKLNKKGQFAVQMPCQKDNILNVLLRDLVKEKPYSDFLNGFYSDSPLLTIDDYAKIMFDEGLNDLNISVRIYPIYGNNEIDFYRFISGSALIPYMERLTPEQQELFTTEYQSRIKKYFTTFPAIYPFKRILLYGKKV</sequence>
<organism evidence="2 3">
    <name type="scientific">Empedobacter brevis NBRC 14943 = ATCC 43319</name>
    <dbReference type="NCBI Taxonomy" id="1218108"/>
    <lineage>
        <taxon>Bacteria</taxon>
        <taxon>Pseudomonadati</taxon>
        <taxon>Bacteroidota</taxon>
        <taxon>Flavobacteriia</taxon>
        <taxon>Flavobacteriales</taxon>
        <taxon>Weeksellaceae</taxon>
        <taxon>Empedobacter</taxon>
    </lineage>
</organism>
<accession>A0A511NCF3</accession>
<dbReference type="GO" id="GO:0030798">
    <property type="term" value="F:trans-aconitate 2-methyltransferase activity"/>
    <property type="evidence" value="ECO:0007669"/>
    <property type="project" value="InterPro"/>
</dbReference>
<evidence type="ECO:0000313" key="2">
    <source>
        <dbReference type="EMBL" id="GEM50483.1"/>
    </source>
</evidence>
<feature type="domain" description="Methyltransferase" evidence="1">
    <location>
        <begin position="32"/>
        <end position="137"/>
    </location>
</feature>
<comment type="caution">
    <text evidence="2">The sequence shown here is derived from an EMBL/GenBank/DDBJ whole genome shotgun (WGS) entry which is preliminary data.</text>
</comment>
<dbReference type="GO" id="GO:0032259">
    <property type="term" value="P:methylation"/>
    <property type="evidence" value="ECO:0007669"/>
    <property type="project" value="UniProtKB-KW"/>
</dbReference>
<dbReference type="Gene3D" id="1.10.150.290">
    <property type="entry name" value="S-adenosyl-L-methionine-dependent methyltransferases"/>
    <property type="match status" value="1"/>
</dbReference>
<evidence type="ECO:0000313" key="3">
    <source>
        <dbReference type="Proteomes" id="UP000321245"/>
    </source>
</evidence>
<keyword evidence="2" id="KW-0489">Methyltransferase</keyword>
<dbReference type="Proteomes" id="UP000321245">
    <property type="component" value="Unassembled WGS sequence"/>
</dbReference>
<dbReference type="PANTHER" id="PTHR43861">
    <property type="entry name" value="TRANS-ACONITATE 2-METHYLTRANSFERASE-RELATED"/>
    <property type="match status" value="1"/>
</dbReference>
<evidence type="ECO:0000259" key="1">
    <source>
        <dbReference type="Pfam" id="PF13847"/>
    </source>
</evidence>
<dbReference type="RefSeq" id="WP_019973772.1">
    <property type="nucleotide sequence ID" value="NZ_BJXC01000001.1"/>
</dbReference>
<proteinExistence type="predicted"/>
<dbReference type="PANTHER" id="PTHR43861:SF1">
    <property type="entry name" value="TRANS-ACONITATE 2-METHYLTRANSFERASE"/>
    <property type="match status" value="1"/>
</dbReference>
<keyword evidence="3" id="KW-1185">Reference proteome</keyword>
<keyword evidence="2" id="KW-0808">Transferase</keyword>
<name>A0A511NCF3_9FLAO</name>
<dbReference type="InterPro" id="IPR025714">
    <property type="entry name" value="Methyltranfer_dom"/>
</dbReference>
<dbReference type="Pfam" id="PF13847">
    <property type="entry name" value="Methyltransf_31"/>
    <property type="match status" value="1"/>
</dbReference>
<dbReference type="EMBL" id="BJXC01000001">
    <property type="protein sequence ID" value="GEM50483.1"/>
    <property type="molecule type" value="Genomic_DNA"/>
</dbReference>
<dbReference type="SUPFAM" id="SSF53335">
    <property type="entry name" value="S-adenosyl-L-methionine-dependent methyltransferases"/>
    <property type="match status" value="1"/>
</dbReference>
<dbReference type="GeneID" id="84648568"/>
<dbReference type="InterPro" id="IPR029063">
    <property type="entry name" value="SAM-dependent_MTases_sf"/>
</dbReference>
<dbReference type="AlphaFoldDB" id="A0A511NCF3"/>
<dbReference type="Gene3D" id="3.40.50.150">
    <property type="entry name" value="Vaccinia Virus protein VP39"/>
    <property type="match status" value="1"/>
</dbReference>
<protein>
    <submittedName>
        <fullName evidence="2">Trans-aconitate 2-methyltransferase</fullName>
    </submittedName>
</protein>
<gene>
    <name evidence="2" type="primary">tam</name>
    <name evidence="2" type="ORF">EB1_02730</name>
</gene>
<dbReference type="InterPro" id="IPR023149">
    <property type="entry name" value="Trans_acon_MeTrfase_C"/>
</dbReference>
<reference evidence="2 3" key="1">
    <citation type="submission" date="2019-07" db="EMBL/GenBank/DDBJ databases">
        <title>Whole genome shotgun sequence of Empedobacter brevis NBRC 14943.</title>
        <authorList>
            <person name="Hosoyama A."/>
            <person name="Uohara A."/>
            <person name="Ohji S."/>
            <person name="Ichikawa N."/>
        </authorList>
    </citation>
    <scope>NUCLEOTIDE SEQUENCE [LARGE SCALE GENOMIC DNA]</scope>
    <source>
        <strain evidence="2 3">NBRC 14943</strain>
    </source>
</reference>
<dbReference type="STRING" id="1218108.GCA_000382425_00272"/>